<evidence type="ECO:0000256" key="4">
    <source>
        <dbReference type="ARBA" id="ARBA00023163"/>
    </source>
</evidence>
<keyword evidence="3" id="KW-0238">DNA-binding</keyword>
<gene>
    <name evidence="6" type="ORF">PhaeoP88_04041</name>
</gene>
<evidence type="ECO:0000313" key="7">
    <source>
        <dbReference type="Proteomes" id="UP000236447"/>
    </source>
</evidence>
<feature type="domain" description="HTH lysR-type" evidence="5">
    <location>
        <begin position="1"/>
        <end position="58"/>
    </location>
</feature>
<reference evidence="6 7" key="2">
    <citation type="journal article" date="2017" name="Genome Biol. Evol.">
        <title>Trajectories and Drivers of Genome Evolution in Surface-Associated Marine Phaeobacter.</title>
        <authorList>
            <person name="Freese H.M."/>
            <person name="Sikorski J."/>
            <person name="Bunk B."/>
            <person name="Scheuner C."/>
            <person name="Meier-Kolthoff J.P."/>
            <person name="Sproer C."/>
            <person name="Gram L."/>
            <person name="Overmann J."/>
        </authorList>
    </citation>
    <scope>NUCLEOTIDE SEQUENCE [LARGE SCALE GENOMIC DNA]</scope>
    <source>
        <strain evidence="6 7">P88</strain>
        <plasmid evidence="7">pp88_b</plasmid>
    </source>
</reference>
<dbReference type="SUPFAM" id="SSF46785">
    <property type="entry name" value="Winged helix' DNA-binding domain"/>
    <property type="match status" value="1"/>
</dbReference>
<dbReference type="GO" id="GO:0000976">
    <property type="term" value="F:transcription cis-regulatory region binding"/>
    <property type="evidence" value="ECO:0007669"/>
    <property type="project" value="TreeGrafter"/>
</dbReference>
<organism evidence="6 7">
    <name type="scientific">Phaeobacter inhibens</name>
    <dbReference type="NCBI Taxonomy" id="221822"/>
    <lineage>
        <taxon>Bacteria</taxon>
        <taxon>Pseudomonadati</taxon>
        <taxon>Pseudomonadota</taxon>
        <taxon>Alphaproteobacteria</taxon>
        <taxon>Rhodobacterales</taxon>
        <taxon>Roseobacteraceae</taxon>
        <taxon>Phaeobacter</taxon>
    </lineage>
</organism>
<dbReference type="Proteomes" id="UP000236447">
    <property type="component" value="Plasmid pP88_b"/>
</dbReference>
<dbReference type="PRINTS" id="PR00039">
    <property type="entry name" value="HTHLYSR"/>
</dbReference>
<evidence type="ECO:0000259" key="5">
    <source>
        <dbReference type="PROSITE" id="PS50931"/>
    </source>
</evidence>
<dbReference type="Gene3D" id="1.10.10.10">
    <property type="entry name" value="Winged helix-like DNA-binding domain superfamily/Winged helix DNA-binding domain"/>
    <property type="match status" value="1"/>
</dbReference>
<dbReference type="EMBL" id="CP010727">
    <property type="protein sequence ID" value="AUR01353.1"/>
    <property type="molecule type" value="Genomic_DNA"/>
</dbReference>
<sequence>MQLDWIDDILAVIDTGSLARAAEQRLLTQPAFTRRVRGIETRLGAQLFDRSRKPVTILPGVMAMEPELRELSARLRRLEHDLKVSAESGGRGVAFACQHAITATISPWIVKLLTAAQDQPVRVRSGNRDACLMQLLSGDADFAVAYDWIGGGNLALPEAFGTRALGTDHLVPVAAPALMAAMEQTEIPAITYPSDVFLGRVASQAIHPRLPDGTVLLPKAETALTLAACEYALDGIGVAWLPLSLVKPHLDAARLQQVPGLPAEELSVVMIRLAGRGSRQQEAVWRLLGDAADCPGLS</sequence>
<accession>A0A2I7KFI1</accession>
<dbReference type="PANTHER" id="PTHR30126:SF2">
    <property type="entry name" value="HTH-TYPE TRANSCRIPTIONAL REGULATOR YJIE"/>
    <property type="match status" value="1"/>
</dbReference>
<dbReference type="InterPro" id="IPR036388">
    <property type="entry name" value="WH-like_DNA-bd_sf"/>
</dbReference>
<name>A0A2I7KFI1_9RHOB</name>
<evidence type="ECO:0000313" key="6">
    <source>
        <dbReference type="EMBL" id="AUR01353.1"/>
    </source>
</evidence>
<dbReference type="InterPro" id="IPR005119">
    <property type="entry name" value="LysR_subst-bd"/>
</dbReference>
<keyword evidence="6" id="KW-0614">Plasmid</keyword>
<dbReference type="SUPFAM" id="SSF53850">
    <property type="entry name" value="Periplasmic binding protein-like II"/>
    <property type="match status" value="1"/>
</dbReference>
<dbReference type="Pfam" id="PF03466">
    <property type="entry name" value="LysR_substrate"/>
    <property type="match status" value="1"/>
</dbReference>
<evidence type="ECO:0000256" key="1">
    <source>
        <dbReference type="ARBA" id="ARBA00009437"/>
    </source>
</evidence>
<dbReference type="InterPro" id="IPR036390">
    <property type="entry name" value="WH_DNA-bd_sf"/>
</dbReference>
<proteinExistence type="inferred from homology"/>
<evidence type="ECO:0000256" key="2">
    <source>
        <dbReference type="ARBA" id="ARBA00023015"/>
    </source>
</evidence>
<comment type="similarity">
    <text evidence="1">Belongs to the LysR transcriptional regulatory family.</text>
</comment>
<dbReference type="Gene3D" id="3.40.190.290">
    <property type="match status" value="1"/>
</dbReference>
<protein>
    <submittedName>
        <fullName evidence="6">Transcriptional regulator, LysR family</fullName>
    </submittedName>
</protein>
<reference evidence="6 7" key="1">
    <citation type="journal article" date="2017" name="Front. Microbiol.">
        <title>Phaeobacter piscinae sp. nov., a species of the Roseobacter group and potential aquaculture probiont.</title>
        <authorList>
            <person name="Sonnenschein E.C."/>
            <person name="Phippen C.B.W."/>
            <person name="Nielsen K.F."/>
            <person name="Mateiu R.V."/>
            <person name="Melchiorsen J."/>
            <person name="Gram L."/>
            <person name="Overmann J."/>
            <person name="Freese H.M."/>
        </authorList>
    </citation>
    <scope>NUCLEOTIDE SEQUENCE [LARGE SCALE GENOMIC DNA]</scope>
    <source>
        <strain evidence="6 7">P88</strain>
        <plasmid evidence="7">pp88_b</plasmid>
    </source>
</reference>
<dbReference type="GO" id="GO:0003700">
    <property type="term" value="F:DNA-binding transcription factor activity"/>
    <property type="evidence" value="ECO:0007669"/>
    <property type="project" value="InterPro"/>
</dbReference>
<keyword evidence="4" id="KW-0804">Transcription</keyword>
<keyword evidence="2" id="KW-0805">Transcription regulation</keyword>
<dbReference type="AlphaFoldDB" id="A0A2I7KFI1"/>
<dbReference type="PROSITE" id="PS50931">
    <property type="entry name" value="HTH_LYSR"/>
    <property type="match status" value="1"/>
</dbReference>
<geneLocation type="plasmid" evidence="7">
    <name>pp88_b</name>
</geneLocation>
<dbReference type="PANTHER" id="PTHR30126">
    <property type="entry name" value="HTH-TYPE TRANSCRIPTIONAL REGULATOR"/>
    <property type="match status" value="1"/>
</dbReference>
<dbReference type="InterPro" id="IPR000847">
    <property type="entry name" value="LysR_HTH_N"/>
</dbReference>
<dbReference type="Pfam" id="PF00126">
    <property type="entry name" value="HTH_1"/>
    <property type="match status" value="1"/>
</dbReference>
<dbReference type="RefSeq" id="WP_102884519.1">
    <property type="nucleotide sequence ID" value="NZ_CP010727.1"/>
</dbReference>
<evidence type="ECO:0000256" key="3">
    <source>
        <dbReference type="ARBA" id="ARBA00023125"/>
    </source>
</evidence>